<accession>A0ABS3U6Q6</accession>
<keyword evidence="1" id="KW-0732">Signal</keyword>
<feature type="signal peptide" evidence="1">
    <location>
        <begin position="1"/>
        <end position="23"/>
    </location>
</feature>
<dbReference type="SMART" id="SM00054">
    <property type="entry name" value="EFh"/>
    <property type="match status" value="3"/>
</dbReference>
<comment type="caution">
    <text evidence="3">The sequence shown here is derived from an EMBL/GenBank/DDBJ whole genome shotgun (WGS) entry which is preliminary data.</text>
</comment>
<dbReference type="CDD" id="cd00051">
    <property type="entry name" value="EFh"/>
    <property type="match status" value="1"/>
</dbReference>
<dbReference type="PROSITE" id="PS00018">
    <property type="entry name" value="EF_HAND_1"/>
    <property type="match status" value="1"/>
</dbReference>
<evidence type="ECO:0000313" key="4">
    <source>
        <dbReference type="Proteomes" id="UP000681341"/>
    </source>
</evidence>
<evidence type="ECO:0000313" key="3">
    <source>
        <dbReference type="EMBL" id="MBO3734459.1"/>
    </source>
</evidence>
<sequence>MKRNRKKALAVGAAATAVAAAGAAVVVAARISRTGNVGRVRLNKFDRWFDTLDTEGNDYITEANLAEAAARVLGARGVPVDSPMGLELREATSRLWTEFIAPKAVGDEGRVGRKELRRALAEHMLTDQIAAAAKLASIADAYFAIADENGDGLISSGEFVQLLRNWNGVDYQESHRVFEHLDTDHDNRISPDEWRSAIFGFFLGSERNHPVNDLMGKVGSPILAPADF</sequence>
<proteinExistence type="predicted"/>
<feature type="domain" description="EF-hand" evidence="2">
    <location>
        <begin position="134"/>
        <end position="168"/>
    </location>
</feature>
<dbReference type="Gene3D" id="1.10.238.10">
    <property type="entry name" value="EF-hand"/>
    <property type="match status" value="1"/>
</dbReference>
<dbReference type="RefSeq" id="WP_208497578.1">
    <property type="nucleotide sequence ID" value="NZ_JAGFNP010000009.1"/>
</dbReference>
<organism evidence="3 4">
    <name type="scientific">Glycomyces niveus</name>
    <dbReference type="NCBI Taxonomy" id="2820287"/>
    <lineage>
        <taxon>Bacteria</taxon>
        <taxon>Bacillati</taxon>
        <taxon>Actinomycetota</taxon>
        <taxon>Actinomycetes</taxon>
        <taxon>Glycomycetales</taxon>
        <taxon>Glycomycetaceae</taxon>
        <taxon>Glycomyces</taxon>
    </lineage>
</organism>
<reference evidence="3 4" key="1">
    <citation type="submission" date="2021-03" db="EMBL/GenBank/DDBJ databases">
        <title>Glycomyces sp. nov., a novel actinomycete isolated from soil.</title>
        <authorList>
            <person name="Yang X."/>
            <person name="Xu X."/>
        </authorList>
    </citation>
    <scope>NUCLEOTIDE SEQUENCE [LARGE SCALE GENOMIC DNA]</scope>
    <source>
        <strain evidence="3 4">NEAU-S30</strain>
    </source>
</reference>
<feature type="domain" description="EF-hand" evidence="2">
    <location>
        <begin position="169"/>
        <end position="204"/>
    </location>
</feature>
<dbReference type="EMBL" id="JAGFNP010000009">
    <property type="protein sequence ID" value="MBO3734459.1"/>
    <property type="molecule type" value="Genomic_DNA"/>
</dbReference>
<keyword evidence="4" id="KW-1185">Reference proteome</keyword>
<dbReference type="PROSITE" id="PS50222">
    <property type="entry name" value="EF_HAND_2"/>
    <property type="match status" value="2"/>
</dbReference>
<dbReference type="InterPro" id="IPR002048">
    <property type="entry name" value="EF_hand_dom"/>
</dbReference>
<evidence type="ECO:0000256" key="1">
    <source>
        <dbReference type="SAM" id="SignalP"/>
    </source>
</evidence>
<dbReference type="Pfam" id="PF13202">
    <property type="entry name" value="EF-hand_5"/>
    <property type="match status" value="2"/>
</dbReference>
<feature type="chain" id="PRO_5045323624" description="EF-hand domain-containing protein" evidence="1">
    <location>
        <begin position="24"/>
        <end position="228"/>
    </location>
</feature>
<name>A0ABS3U6Q6_9ACTN</name>
<protein>
    <recommendedName>
        <fullName evidence="2">EF-hand domain-containing protein</fullName>
    </recommendedName>
</protein>
<dbReference type="SUPFAM" id="SSF47473">
    <property type="entry name" value="EF-hand"/>
    <property type="match status" value="1"/>
</dbReference>
<dbReference type="Proteomes" id="UP000681341">
    <property type="component" value="Unassembled WGS sequence"/>
</dbReference>
<dbReference type="InterPro" id="IPR011992">
    <property type="entry name" value="EF-hand-dom_pair"/>
</dbReference>
<gene>
    <name evidence="3" type="ORF">J5V16_16645</name>
</gene>
<evidence type="ECO:0000259" key="2">
    <source>
        <dbReference type="PROSITE" id="PS50222"/>
    </source>
</evidence>
<dbReference type="InterPro" id="IPR018247">
    <property type="entry name" value="EF_Hand_1_Ca_BS"/>
</dbReference>